<keyword evidence="3" id="KW-0677">Repeat</keyword>
<reference evidence="6 7" key="1">
    <citation type="submission" date="2024-07" db="EMBL/GenBank/DDBJ databases">
        <title>Chromosome-level genome assembly of the water stick insect Ranatra chinensis (Heteroptera: Nepidae).</title>
        <authorList>
            <person name="Liu X."/>
        </authorList>
    </citation>
    <scope>NUCLEOTIDE SEQUENCE [LARGE SCALE GENOMIC DNA]</scope>
    <source>
        <strain evidence="6">Cailab_2021Rc</strain>
        <tissue evidence="6">Muscle</tissue>
    </source>
</reference>
<accession>A0ABD0Y722</accession>
<dbReference type="PANTHER" id="PTHR24373:SF275">
    <property type="entry name" value="TIR DOMAIN-CONTAINING PROTEIN"/>
    <property type="match status" value="1"/>
</dbReference>
<evidence type="ECO:0000256" key="4">
    <source>
        <dbReference type="SAM" id="Phobius"/>
    </source>
</evidence>
<dbReference type="GO" id="GO:0071944">
    <property type="term" value="C:cell periphery"/>
    <property type="evidence" value="ECO:0007669"/>
    <property type="project" value="UniProtKB-ARBA"/>
</dbReference>
<dbReference type="PANTHER" id="PTHR24373">
    <property type="entry name" value="SLIT RELATED LEUCINE-RICH REPEAT NEURONAL PROTEIN"/>
    <property type="match status" value="1"/>
</dbReference>
<evidence type="ECO:0000256" key="2">
    <source>
        <dbReference type="ARBA" id="ARBA00022729"/>
    </source>
</evidence>
<dbReference type="Proteomes" id="UP001558652">
    <property type="component" value="Unassembled WGS sequence"/>
</dbReference>
<organism evidence="6 7">
    <name type="scientific">Ranatra chinensis</name>
    <dbReference type="NCBI Taxonomy" id="642074"/>
    <lineage>
        <taxon>Eukaryota</taxon>
        <taxon>Metazoa</taxon>
        <taxon>Ecdysozoa</taxon>
        <taxon>Arthropoda</taxon>
        <taxon>Hexapoda</taxon>
        <taxon>Insecta</taxon>
        <taxon>Pterygota</taxon>
        <taxon>Neoptera</taxon>
        <taxon>Paraneoptera</taxon>
        <taxon>Hemiptera</taxon>
        <taxon>Heteroptera</taxon>
        <taxon>Panheteroptera</taxon>
        <taxon>Nepomorpha</taxon>
        <taxon>Nepidae</taxon>
        <taxon>Ranatrinae</taxon>
        <taxon>Ranatra</taxon>
    </lineage>
</organism>
<keyword evidence="7" id="KW-1185">Reference proteome</keyword>
<proteinExistence type="predicted"/>
<name>A0ABD0Y722_9HEMI</name>
<evidence type="ECO:0000256" key="3">
    <source>
        <dbReference type="ARBA" id="ARBA00022737"/>
    </source>
</evidence>
<dbReference type="Gene3D" id="3.80.10.10">
    <property type="entry name" value="Ribonuclease Inhibitor"/>
    <property type="match status" value="2"/>
</dbReference>
<evidence type="ECO:0000256" key="1">
    <source>
        <dbReference type="ARBA" id="ARBA00022614"/>
    </source>
</evidence>
<dbReference type="Pfam" id="PF00560">
    <property type="entry name" value="LRR_1"/>
    <property type="match status" value="1"/>
</dbReference>
<feature type="domain" description="LRRCT" evidence="5">
    <location>
        <begin position="313"/>
        <end position="365"/>
    </location>
</feature>
<gene>
    <name evidence="6" type="ORF">AAG570_008111</name>
</gene>
<evidence type="ECO:0000313" key="7">
    <source>
        <dbReference type="Proteomes" id="UP001558652"/>
    </source>
</evidence>
<feature type="transmembrane region" description="Helical" evidence="4">
    <location>
        <begin position="589"/>
        <end position="612"/>
    </location>
</feature>
<keyword evidence="1" id="KW-0433">Leucine-rich repeat</keyword>
<dbReference type="PRINTS" id="PR00019">
    <property type="entry name" value="LEURICHRPT"/>
</dbReference>
<dbReference type="Pfam" id="PF13855">
    <property type="entry name" value="LRR_8"/>
    <property type="match status" value="2"/>
</dbReference>
<dbReference type="SMART" id="SM00369">
    <property type="entry name" value="LRR_TYP"/>
    <property type="match status" value="8"/>
</dbReference>
<keyword evidence="4" id="KW-1133">Transmembrane helix</keyword>
<keyword evidence="2" id="KW-0732">Signal</keyword>
<dbReference type="InterPro" id="IPR050328">
    <property type="entry name" value="Dev_Immune_Receptor"/>
</dbReference>
<dbReference type="InterPro" id="IPR003591">
    <property type="entry name" value="Leu-rich_rpt_typical-subtyp"/>
</dbReference>
<dbReference type="SMART" id="SM00082">
    <property type="entry name" value="LRRCT"/>
    <property type="match status" value="1"/>
</dbReference>
<dbReference type="SMART" id="SM00365">
    <property type="entry name" value="LRR_SD22"/>
    <property type="match status" value="4"/>
</dbReference>
<dbReference type="InterPro" id="IPR032675">
    <property type="entry name" value="LRR_dom_sf"/>
</dbReference>
<protein>
    <recommendedName>
        <fullName evidence="5">LRRCT domain-containing protein</fullName>
    </recommendedName>
</protein>
<keyword evidence="4" id="KW-0472">Membrane</keyword>
<dbReference type="AlphaFoldDB" id="A0ABD0Y722"/>
<comment type="caution">
    <text evidence="6">The sequence shown here is derived from an EMBL/GenBank/DDBJ whole genome shotgun (WGS) entry which is preliminary data.</text>
</comment>
<dbReference type="InterPro" id="IPR001611">
    <property type="entry name" value="Leu-rich_rpt"/>
</dbReference>
<evidence type="ECO:0000259" key="5">
    <source>
        <dbReference type="SMART" id="SM00082"/>
    </source>
</evidence>
<dbReference type="SUPFAM" id="SSF52058">
    <property type="entry name" value="L domain-like"/>
    <property type="match status" value="1"/>
</dbReference>
<dbReference type="PROSITE" id="PS51450">
    <property type="entry name" value="LRR"/>
    <property type="match status" value="2"/>
</dbReference>
<sequence length="649" mass="72624">MALPAIAAALARLQSVTLLDLNIQKLTSIDKPVLEGVVLQGLVISSGELARVGDDSFVAVAGSLEALGLPDNKMVEVPTRPLTRLPLLNRLDLSHNYLQTLKRESFMGLTMLTFLDLSANQIKSIDSLTFSYLPHLKVLKIQSNSLTVETISKLQGLFNLEELDLSVNSISGPLRPGILPKLPRLKSLDLAHNHLSSIMKGALQGLDSLISLSLQHNMIDVIEDHAFSGLLKLDTLSLAHNRMVAVSEASLAHLNGLIQLDVSHNFLRALTKDLVSHLYNLEELTLDDNDISMVSSDALDSANHLNHLKLANNPLNCDCSLIAFAKWLHNSHIPKKDKMTAVCATPPSLENGLVQELLVDEPICEQGKNHVMKESKDPMSISRKRVTLRAFNYDDDKISLLWTINMLVNRYYCDALLVYEVLGEHEVLLETERLWCDSGTLKDPHVLPVSVEGLHLRKDHRYRYCLIMIEKHSTDESALIMGCSDVLTLSNKLSVHILSLDAEFANPEILSINAQIWPKHQDCSLEYKIYGLSEVYEHKPINCSTPKIEINGVKNSVPYKVCAFIIGSTSHCIRTQFNEKRNTCLRPSFSFVFISLIIFILVTISVISYRLLKKTCKQRNLHEQCSFLPTIQNETQHSRYVKLQATTKV</sequence>
<evidence type="ECO:0000313" key="6">
    <source>
        <dbReference type="EMBL" id="KAL1110583.1"/>
    </source>
</evidence>
<dbReference type="InterPro" id="IPR000483">
    <property type="entry name" value="Cys-rich_flank_reg_C"/>
</dbReference>
<dbReference type="EMBL" id="JBFDAA010000022">
    <property type="protein sequence ID" value="KAL1110583.1"/>
    <property type="molecule type" value="Genomic_DNA"/>
</dbReference>
<keyword evidence="4" id="KW-0812">Transmembrane</keyword>